<organism evidence="1 2">
    <name type="scientific">Euplotes crassus</name>
    <dbReference type="NCBI Taxonomy" id="5936"/>
    <lineage>
        <taxon>Eukaryota</taxon>
        <taxon>Sar</taxon>
        <taxon>Alveolata</taxon>
        <taxon>Ciliophora</taxon>
        <taxon>Intramacronucleata</taxon>
        <taxon>Spirotrichea</taxon>
        <taxon>Hypotrichia</taxon>
        <taxon>Euplotida</taxon>
        <taxon>Euplotidae</taxon>
        <taxon>Moneuplotes</taxon>
    </lineage>
</organism>
<sequence>MKTTESGISRDTWCKTTSCGKDGSSGTLGEEGACGRPVGGVVQDGWVLSRVAHAVRHQALEDDLGGSQSEVVFSQKNVGDFSNEDSFRHLFLKSSAATSLGTSTESIFSLAKSRPSNFTEEIVLKPLENLKNLDPVTGLYIPIDKYFTCTKTKRNAARLVKEKYIYLKSNLGRLRRRRFRVFTDNDLGFDSKYLSEHHVHRIRDDDYSSDSEVLDYGKEKTQMDLESLSEFLHIYEPVLHKFVRNLRLRLKTK</sequence>
<protein>
    <submittedName>
        <fullName evidence="1">Uncharacterized protein</fullName>
    </submittedName>
</protein>
<gene>
    <name evidence="1" type="ORF">ECRASSUSDP1_LOCUS17806</name>
</gene>
<keyword evidence="2" id="KW-1185">Reference proteome</keyword>
<dbReference type="EMBL" id="CAMPGE010017996">
    <property type="protein sequence ID" value="CAI2376436.1"/>
    <property type="molecule type" value="Genomic_DNA"/>
</dbReference>
<reference evidence="1" key="1">
    <citation type="submission" date="2023-07" db="EMBL/GenBank/DDBJ databases">
        <authorList>
            <consortium name="AG Swart"/>
            <person name="Singh M."/>
            <person name="Singh A."/>
            <person name="Seah K."/>
            <person name="Emmerich C."/>
        </authorList>
    </citation>
    <scope>NUCLEOTIDE SEQUENCE</scope>
    <source>
        <strain evidence="1">DP1</strain>
    </source>
</reference>
<evidence type="ECO:0000313" key="1">
    <source>
        <dbReference type="EMBL" id="CAI2376436.1"/>
    </source>
</evidence>
<accession>A0AAD1XP71</accession>
<dbReference type="Proteomes" id="UP001295684">
    <property type="component" value="Unassembled WGS sequence"/>
</dbReference>
<name>A0AAD1XP71_EUPCR</name>
<comment type="caution">
    <text evidence="1">The sequence shown here is derived from an EMBL/GenBank/DDBJ whole genome shotgun (WGS) entry which is preliminary data.</text>
</comment>
<dbReference type="AlphaFoldDB" id="A0AAD1XP71"/>
<proteinExistence type="predicted"/>
<evidence type="ECO:0000313" key="2">
    <source>
        <dbReference type="Proteomes" id="UP001295684"/>
    </source>
</evidence>